<dbReference type="PANTHER" id="PTHR43903">
    <property type="entry name" value="NEUROLIGIN"/>
    <property type="match status" value="1"/>
</dbReference>
<dbReference type="VEuPathDB" id="VectorBase:PPAPM1_009859"/>
<dbReference type="Pfam" id="PF00135">
    <property type="entry name" value="COesterase"/>
    <property type="match status" value="1"/>
</dbReference>
<sequence length="141" mass="16342">MKIQHSIGFILMYIVTSVQCSSMDLYKNTHLSPRIVQTRYGRLQGVILPLDSYKFLKPIEAFLGVPYATPPIKSNRTHPRVPMKFPTYIKRNFSEWKSFGEFLGHVCPLSAVARLDLEEMLKEIDIDLMINVGEMSTWKYK</sequence>
<keyword evidence="2" id="KW-0325">Glycoprotein</keyword>
<accession>A0A1B0CYX0</accession>
<evidence type="ECO:0000313" key="5">
    <source>
        <dbReference type="Proteomes" id="UP000092462"/>
    </source>
</evidence>
<dbReference type="AlphaFoldDB" id="A0A1B0CYX0"/>
<dbReference type="SUPFAM" id="SSF53474">
    <property type="entry name" value="alpha/beta-Hydrolases"/>
    <property type="match status" value="1"/>
</dbReference>
<dbReference type="EMBL" id="AJVK01020467">
    <property type="status" value="NOT_ANNOTATED_CDS"/>
    <property type="molecule type" value="Genomic_DNA"/>
</dbReference>
<feature type="domain" description="Carboxylesterase type B" evidence="3">
    <location>
        <begin position="33"/>
        <end position="79"/>
    </location>
</feature>
<evidence type="ECO:0000259" key="3">
    <source>
        <dbReference type="Pfam" id="PF00135"/>
    </source>
</evidence>
<dbReference type="Gene3D" id="3.40.50.1820">
    <property type="entry name" value="alpha/beta hydrolase"/>
    <property type="match status" value="1"/>
</dbReference>
<dbReference type="Proteomes" id="UP000092462">
    <property type="component" value="Unassembled WGS sequence"/>
</dbReference>
<evidence type="ECO:0000256" key="2">
    <source>
        <dbReference type="ARBA" id="ARBA00023180"/>
    </source>
</evidence>
<name>A0A1B0CYX0_PHLPP</name>
<dbReference type="VEuPathDB" id="VectorBase:PPAI000292"/>
<dbReference type="InterPro" id="IPR051093">
    <property type="entry name" value="Neuroligin/BSAL"/>
</dbReference>
<dbReference type="EnsemblMetazoa" id="PPAI000292-RA">
    <property type="protein sequence ID" value="PPAI000292-PA"/>
    <property type="gene ID" value="PPAI000292"/>
</dbReference>
<dbReference type="InterPro" id="IPR002018">
    <property type="entry name" value="CarbesteraseB"/>
</dbReference>
<keyword evidence="5" id="KW-1185">Reference proteome</keyword>
<comment type="similarity">
    <text evidence="1">Belongs to the type-B carboxylesterase/lipase family.</text>
</comment>
<proteinExistence type="inferred from homology"/>
<reference evidence="4" key="1">
    <citation type="submission" date="2022-08" db="UniProtKB">
        <authorList>
            <consortium name="EnsemblMetazoa"/>
        </authorList>
    </citation>
    <scope>IDENTIFICATION</scope>
    <source>
        <strain evidence="4">Israel</strain>
    </source>
</reference>
<dbReference type="EMBL" id="AJVK01020468">
    <property type="status" value="NOT_ANNOTATED_CDS"/>
    <property type="molecule type" value="Genomic_DNA"/>
</dbReference>
<organism evidence="4 5">
    <name type="scientific">Phlebotomus papatasi</name>
    <name type="common">Sandfly</name>
    <dbReference type="NCBI Taxonomy" id="29031"/>
    <lineage>
        <taxon>Eukaryota</taxon>
        <taxon>Metazoa</taxon>
        <taxon>Ecdysozoa</taxon>
        <taxon>Arthropoda</taxon>
        <taxon>Hexapoda</taxon>
        <taxon>Insecta</taxon>
        <taxon>Pterygota</taxon>
        <taxon>Neoptera</taxon>
        <taxon>Endopterygota</taxon>
        <taxon>Diptera</taxon>
        <taxon>Nematocera</taxon>
        <taxon>Psychodoidea</taxon>
        <taxon>Psychodidae</taxon>
        <taxon>Phlebotomus</taxon>
        <taxon>Phlebotomus</taxon>
    </lineage>
</organism>
<evidence type="ECO:0000313" key="4">
    <source>
        <dbReference type="EnsemblMetazoa" id="PPAI000292-PA"/>
    </source>
</evidence>
<evidence type="ECO:0000256" key="1">
    <source>
        <dbReference type="ARBA" id="ARBA00005964"/>
    </source>
</evidence>
<dbReference type="InterPro" id="IPR029058">
    <property type="entry name" value="AB_hydrolase_fold"/>
</dbReference>
<protein>
    <recommendedName>
        <fullName evidence="3">Carboxylesterase type B domain-containing protein</fullName>
    </recommendedName>
</protein>